<dbReference type="Pfam" id="PF00118">
    <property type="entry name" value="Cpn60_TCP1"/>
    <property type="match status" value="1"/>
</dbReference>
<dbReference type="InterPro" id="IPR027484">
    <property type="entry name" value="PInositol-4-P-5-kinase_N"/>
</dbReference>
<evidence type="ECO:0000313" key="11">
    <source>
        <dbReference type="EMBL" id="CAI9276323.1"/>
    </source>
</evidence>
<feature type="region of interest" description="Disordered" evidence="9">
    <location>
        <begin position="1330"/>
        <end position="1367"/>
    </location>
</feature>
<reference evidence="11" key="1">
    <citation type="submission" date="2023-04" db="EMBL/GenBank/DDBJ databases">
        <authorList>
            <person name="Vijverberg K."/>
            <person name="Xiong W."/>
            <person name="Schranz E."/>
        </authorList>
    </citation>
    <scope>NUCLEOTIDE SEQUENCE</scope>
</reference>
<dbReference type="EC" id="2.7.1.150" evidence="1"/>
<feature type="compositionally biased region" description="Basic and acidic residues" evidence="9">
    <location>
        <begin position="1339"/>
        <end position="1349"/>
    </location>
</feature>
<dbReference type="InterPro" id="IPR002498">
    <property type="entry name" value="PInositol-4-P-4/5-kinase_core"/>
</dbReference>
<dbReference type="SUPFAM" id="SSF56104">
    <property type="entry name" value="SAICAR synthase-like"/>
    <property type="match status" value="1"/>
</dbReference>
<sequence length="1367" mass="155633">MASANNTNNQRDSQPSPPHLNSLDPSTYTLPQPATPHPHHSFDLTSSDLPHCFEAKSPLFSSSGSTPPSFHILLSFHQFFFASLVRLCGPLQSGFQSCLPSNHFYLSFDSNQDIRFRVLNLERVTILGQVSAKGEELEDMMPGSLISASALSINDYGVPSNDRRHEEDSSRERCIDSEIWIPPEPEYRKDDIEGSVADDAGGMKWGKPCISSSLGEEWSWSFRFKDEMIGKLTKSMKADFKELVEHPLMSMGISFSGNDGDTWVDTVTNLSWEAVSYLKPDAFLGKAVDPNLYIKVKCIATGSPKQSKVFRGLVFKKHAAHEQMPTKYRNPKLLLIRGVSSDELSSMEEQERGMEMIEKLNPNVVLVEETISHDIQEYILGKGMTLVLGMKQHRLEMIARCTTSPILSFNNPLNVQKLGKCESFYFEKITEKHATLGDNGERPVKTIMFVRGCPTHTGLTILLKGRQGDELKRIKRVVQFAVYMTYHLIRKSLYIEKAAATGPTGETIFLNCNKDLMEHKYEIVAVLGLARYSVLISRSNLKRETACLSDINLYRNFDMPIGKSMMDDLFSQNLLCGTCNELPEAHISYYAHDNKKITVQVQRLPSDKHLPGEKEGKLWMWSSCQKCKGNLNSTKRVLVPVAVRGVSFGKIIDHALSNRYLWCIPFSCGHFYYGDYFHFYGLGSMIVRFEYSTVPTYFVSLPPRKVEFSHSIEGDFLQKEVEDVVREGHSMFSEVENSLKEMENKLVGSTLNLEGSCNVKEMLKQEQDQFQVDMTTSMSVNKWLYKPLYLNHIHWKLSLHAYIWDERVRWLQNVVETQTSVKKQSCFKEKKVTECGSDGVLSLKAADPQAWMWRSFLEIQGIYLKDLQRGYLPRYETSSYKKGSIIYKRITEEGSRLHFPFGTDNNYIVSDYEDELSSIIACALAFLKDRSNSSDVPNEDATTYQSLHKMSSLSSRNWCCFSFMDSVGPPENSIFDGLEWPDSSSYLHPVISMGRLADKPKYSVACLFHKDFAQLRSDCGLSELDYVSSLSRCKPWDAKGGKSKSFFAKTLDDRFVIKEINKTEFCSLQEIALAYLAHLKKGHLSCFAKFLGFYQVTKFTSREKYDVMVMENITYRRNITRQYDIKGALYGRFNPARDGVGVVLLDQNLVDDMQHSPLYVDSRSLWELHLAIQNDTSFLHFINVMDYSLLVGVDAENKEIVCGIIDYVRQYTADKKLENWFKSHLNVHKNHLPTIAPPEDYKKRFTNFIKHSFNDPVSGRLLEYKKVHQTLCNSGNCSITKLKMKGTASCGEPSNIGEEKMREKTLDSLNEQAMQVVNPMPVTRMSMTTIPDGEEQSDIGERKEGENSRGKFAINMHKHGGGCRKFD</sequence>
<dbReference type="FunFam" id="3.50.7.10:FF:000007">
    <property type="entry name" value="1-phosphatidylinositol 3-phosphate 5-kinase isoform X1"/>
    <property type="match status" value="1"/>
</dbReference>
<gene>
    <name evidence="11" type="ORF">LSALG_LOCUS16312</name>
</gene>
<comment type="subunit">
    <text evidence="6">Component of the PI(3,5)P2 regulatory complex at least composed of ATG18, SAC/FIG4, FAB1 and VAC14.</text>
</comment>
<dbReference type="EMBL" id="OX465079">
    <property type="protein sequence ID" value="CAI9276323.1"/>
    <property type="molecule type" value="Genomic_DNA"/>
</dbReference>
<feature type="compositionally biased region" description="Basic residues" evidence="9">
    <location>
        <begin position="1356"/>
        <end position="1367"/>
    </location>
</feature>
<dbReference type="SMART" id="SM00330">
    <property type="entry name" value="PIPKc"/>
    <property type="match status" value="1"/>
</dbReference>
<evidence type="ECO:0000259" key="10">
    <source>
        <dbReference type="PROSITE" id="PS51455"/>
    </source>
</evidence>
<dbReference type="Proteomes" id="UP001177003">
    <property type="component" value="Chromosome 3"/>
</dbReference>
<dbReference type="Gene3D" id="3.50.7.10">
    <property type="entry name" value="GroEL"/>
    <property type="match status" value="1"/>
</dbReference>
<dbReference type="GO" id="GO:0005524">
    <property type="term" value="F:ATP binding"/>
    <property type="evidence" value="ECO:0007669"/>
    <property type="project" value="UniProtKB-UniRule"/>
</dbReference>
<evidence type="ECO:0000256" key="9">
    <source>
        <dbReference type="SAM" id="MobiDB-lite"/>
    </source>
</evidence>
<evidence type="ECO:0000256" key="3">
    <source>
        <dbReference type="ARBA" id="ARBA00022741"/>
    </source>
</evidence>
<dbReference type="InterPro" id="IPR027483">
    <property type="entry name" value="PInositol-4-P-4/5-kinase_C_sf"/>
</dbReference>
<evidence type="ECO:0000256" key="5">
    <source>
        <dbReference type="ARBA" id="ARBA00022840"/>
    </source>
</evidence>
<feature type="compositionally biased region" description="Polar residues" evidence="9">
    <location>
        <begin position="23"/>
        <end position="32"/>
    </location>
</feature>
<dbReference type="GO" id="GO:0010008">
    <property type="term" value="C:endosome membrane"/>
    <property type="evidence" value="ECO:0007669"/>
    <property type="project" value="TreeGrafter"/>
</dbReference>
<evidence type="ECO:0000313" key="12">
    <source>
        <dbReference type="Proteomes" id="UP001177003"/>
    </source>
</evidence>
<dbReference type="GO" id="GO:0046854">
    <property type="term" value="P:phosphatidylinositol phosphate biosynthetic process"/>
    <property type="evidence" value="ECO:0007669"/>
    <property type="project" value="TreeGrafter"/>
</dbReference>
<accession>A0AA35YLM2</accession>
<keyword evidence="2 8" id="KW-0808">Transferase</keyword>
<evidence type="ECO:0000256" key="7">
    <source>
        <dbReference type="ARBA" id="ARBA00077223"/>
    </source>
</evidence>
<dbReference type="Gene3D" id="3.30.800.10">
    <property type="entry name" value="Phosphatidylinositol Phosphate Kinase II Beta"/>
    <property type="match status" value="1"/>
</dbReference>
<evidence type="ECO:0000256" key="4">
    <source>
        <dbReference type="ARBA" id="ARBA00022777"/>
    </source>
</evidence>
<dbReference type="Gene3D" id="3.30.810.10">
    <property type="entry name" value="2-Layer Sandwich"/>
    <property type="match status" value="1"/>
</dbReference>
<dbReference type="FunFam" id="3.30.810.10:FF:000001">
    <property type="entry name" value="1-phosphatidylinositol 3-phosphate 5-kinase FAB1"/>
    <property type="match status" value="1"/>
</dbReference>
<feature type="domain" description="PIPK" evidence="10">
    <location>
        <begin position="930"/>
        <end position="1253"/>
    </location>
</feature>
<dbReference type="InterPro" id="IPR027409">
    <property type="entry name" value="GroEL-like_apical_dom_sf"/>
</dbReference>
<evidence type="ECO:0000256" key="2">
    <source>
        <dbReference type="ARBA" id="ARBA00022679"/>
    </source>
</evidence>
<feature type="region of interest" description="Disordered" evidence="9">
    <location>
        <begin position="1"/>
        <end position="41"/>
    </location>
</feature>
<evidence type="ECO:0000256" key="8">
    <source>
        <dbReference type="PROSITE-ProRule" id="PRU00781"/>
    </source>
</evidence>
<dbReference type="GO" id="GO:0000285">
    <property type="term" value="F:1-phosphatidylinositol-3-phosphate 5-kinase activity"/>
    <property type="evidence" value="ECO:0007669"/>
    <property type="project" value="UniProtKB-EC"/>
</dbReference>
<proteinExistence type="predicted"/>
<dbReference type="PROSITE" id="PS51455">
    <property type="entry name" value="PIPK"/>
    <property type="match status" value="1"/>
</dbReference>
<dbReference type="InterPro" id="IPR044769">
    <property type="entry name" value="PIKfyve_PIPKc"/>
</dbReference>
<dbReference type="SUPFAM" id="SSF52029">
    <property type="entry name" value="GroEL apical domain-like"/>
    <property type="match status" value="1"/>
</dbReference>
<keyword evidence="3 8" id="KW-0547">Nucleotide-binding</keyword>
<keyword evidence="12" id="KW-1185">Reference proteome</keyword>
<keyword evidence="5 8" id="KW-0067">ATP-binding</keyword>
<dbReference type="Pfam" id="PF01504">
    <property type="entry name" value="PIP5K"/>
    <property type="match status" value="1"/>
</dbReference>
<dbReference type="CDD" id="cd17300">
    <property type="entry name" value="PIPKc_PIKfyve"/>
    <property type="match status" value="1"/>
</dbReference>
<evidence type="ECO:0000256" key="1">
    <source>
        <dbReference type="ARBA" id="ARBA00012009"/>
    </source>
</evidence>
<feature type="compositionally biased region" description="Polar residues" evidence="9">
    <location>
        <begin position="1"/>
        <end position="14"/>
    </location>
</feature>
<dbReference type="InterPro" id="IPR002423">
    <property type="entry name" value="Cpn60/GroEL/TCP-1"/>
</dbReference>
<keyword evidence="4 8" id="KW-0418">Kinase</keyword>
<protein>
    <recommendedName>
        <fullName evidence="1">1-phosphatidylinositol-3-phosphate 5-kinase</fullName>
        <ecNumber evidence="1">2.7.1.150</ecNumber>
    </recommendedName>
    <alternativeName>
        <fullName evidence="7">Phosphatidylinositol 3-phosphate 5-kinase type III</fullName>
    </alternativeName>
</protein>
<name>A0AA35YLM2_LACSI</name>
<organism evidence="11 12">
    <name type="scientific">Lactuca saligna</name>
    <name type="common">Willowleaf lettuce</name>
    <dbReference type="NCBI Taxonomy" id="75948"/>
    <lineage>
        <taxon>Eukaryota</taxon>
        <taxon>Viridiplantae</taxon>
        <taxon>Streptophyta</taxon>
        <taxon>Embryophyta</taxon>
        <taxon>Tracheophyta</taxon>
        <taxon>Spermatophyta</taxon>
        <taxon>Magnoliopsida</taxon>
        <taxon>eudicotyledons</taxon>
        <taxon>Gunneridae</taxon>
        <taxon>Pentapetalae</taxon>
        <taxon>asterids</taxon>
        <taxon>campanulids</taxon>
        <taxon>Asterales</taxon>
        <taxon>Asteraceae</taxon>
        <taxon>Cichorioideae</taxon>
        <taxon>Cichorieae</taxon>
        <taxon>Lactucinae</taxon>
        <taxon>Lactuca</taxon>
    </lineage>
</organism>
<evidence type="ECO:0000256" key="6">
    <source>
        <dbReference type="ARBA" id="ARBA00023464"/>
    </source>
</evidence>
<dbReference type="PANTHER" id="PTHR45748:SF4">
    <property type="entry name" value="1-PHOSPHATIDYLINOSITOL-3-PHOSPHATE 5-KINASE FAB1D-RELATED"/>
    <property type="match status" value="1"/>
</dbReference>
<dbReference type="PANTHER" id="PTHR45748">
    <property type="entry name" value="1-PHOSPHATIDYLINOSITOL 3-PHOSPHATE 5-KINASE-RELATED"/>
    <property type="match status" value="1"/>
</dbReference>